<dbReference type="InterPro" id="IPR017896">
    <property type="entry name" value="4Fe4S_Fe-S-bd"/>
</dbReference>
<keyword evidence="5" id="KW-0411">Iron-sulfur</keyword>
<gene>
    <name evidence="8" type="ORF">CCALI_00581</name>
</gene>
<evidence type="ECO:0000256" key="1">
    <source>
        <dbReference type="ARBA" id="ARBA00022485"/>
    </source>
</evidence>
<dbReference type="InterPro" id="IPR004017">
    <property type="entry name" value="Cys_rich_dom"/>
</dbReference>
<dbReference type="RefSeq" id="WP_016481972.1">
    <property type="nucleotide sequence ID" value="NC_021487.1"/>
</dbReference>
<evidence type="ECO:0000256" key="2">
    <source>
        <dbReference type="ARBA" id="ARBA00022723"/>
    </source>
</evidence>
<keyword evidence="6" id="KW-1133">Transmembrane helix</keyword>
<evidence type="ECO:0000256" key="6">
    <source>
        <dbReference type="SAM" id="Phobius"/>
    </source>
</evidence>
<dbReference type="EMBL" id="HF951689">
    <property type="protein sequence ID" value="CCW34410.1"/>
    <property type="molecule type" value="Genomic_DNA"/>
</dbReference>
<dbReference type="PROSITE" id="PS00198">
    <property type="entry name" value="4FE4S_FER_1"/>
    <property type="match status" value="2"/>
</dbReference>
<evidence type="ECO:0000256" key="3">
    <source>
        <dbReference type="ARBA" id="ARBA00023002"/>
    </source>
</evidence>
<dbReference type="Gene3D" id="1.20.950.20">
    <property type="entry name" value="Transmembrane di-heme cytochromes, Chain C"/>
    <property type="match status" value="1"/>
</dbReference>
<dbReference type="SUPFAM" id="SSF103501">
    <property type="entry name" value="Respiratory nitrate reductase 1 gamma chain"/>
    <property type="match status" value="1"/>
</dbReference>
<dbReference type="eggNOG" id="COG0247">
    <property type="taxonomic scope" value="Bacteria"/>
</dbReference>
<dbReference type="InParanoid" id="S0ETH1"/>
<feature type="domain" description="4Fe-4S ferredoxin-type" evidence="7">
    <location>
        <begin position="327"/>
        <end position="358"/>
    </location>
</feature>
<dbReference type="Gene3D" id="1.10.1060.10">
    <property type="entry name" value="Alpha-helical ferredoxin"/>
    <property type="match status" value="1"/>
</dbReference>
<feature type="transmembrane region" description="Helical" evidence="6">
    <location>
        <begin position="211"/>
        <end position="230"/>
    </location>
</feature>
<dbReference type="KEGG" id="ccz:CCALI_00581"/>
<dbReference type="Proteomes" id="UP000014227">
    <property type="component" value="Chromosome I"/>
</dbReference>
<keyword evidence="4" id="KW-0408">Iron</keyword>
<dbReference type="Pfam" id="PF13187">
    <property type="entry name" value="Fer4_9"/>
    <property type="match status" value="1"/>
</dbReference>
<dbReference type="PANTHER" id="PTHR43255:SF1">
    <property type="entry name" value="IRON-SULFUR-BINDING OXIDOREDUCTASE FADF-RELATED"/>
    <property type="match status" value="1"/>
</dbReference>
<dbReference type="OrthoDB" id="9786127at2"/>
<proteinExistence type="predicted"/>
<dbReference type="eggNOG" id="COG2181">
    <property type="taxonomic scope" value="Bacteria"/>
</dbReference>
<dbReference type="STRING" id="454171.CP488_00573"/>
<keyword evidence="9" id="KW-1185">Reference proteome</keyword>
<evidence type="ECO:0000256" key="5">
    <source>
        <dbReference type="ARBA" id="ARBA00023014"/>
    </source>
</evidence>
<dbReference type="GO" id="GO:0051539">
    <property type="term" value="F:4 iron, 4 sulfur cluster binding"/>
    <property type="evidence" value="ECO:0007669"/>
    <property type="project" value="UniProtKB-KW"/>
</dbReference>
<feature type="transmembrane region" description="Helical" evidence="6">
    <location>
        <begin position="110"/>
        <end position="139"/>
    </location>
</feature>
<evidence type="ECO:0000259" key="7">
    <source>
        <dbReference type="PROSITE" id="PS51379"/>
    </source>
</evidence>
<feature type="transmembrane region" description="Helical" evidence="6">
    <location>
        <begin position="77"/>
        <end position="98"/>
    </location>
</feature>
<dbReference type="GO" id="GO:0016491">
    <property type="term" value="F:oxidoreductase activity"/>
    <property type="evidence" value="ECO:0007669"/>
    <property type="project" value="UniProtKB-KW"/>
</dbReference>
<accession>S0ETH1</accession>
<keyword evidence="6" id="KW-0472">Membrane</keyword>
<name>S0ETH1_CHTCT</name>
<dbReference type="Pfam" id="PF02754">
    <property type="entry name" value="CCG"/>
    <property type="match status" value="2"/>
</dbReference>
<keyword evidence="2" id="KW-0479">Metal-binding</keyword>
<dbReference type="HOGENOM" id="CLU_005304_1_0_0"/>
<feature type="transmembrane region" description="Helical" evidence="6">
    <location>
        <begin position="159"/>
        <end position="180"/>
    </location>
</feature>
<reference evidence="9" key="1">
    <citation type="submission" date="2013-03" db="EMBL/GenBank/DDBJ databases">
        <title>Genome sequence of Chthonomonas calidirosea, the first sequenced genome from the Armatimonadetes phylum (formally candidate division OP10).</title>
        <authorList>
            <person name="Lee K.C.Y."/>
            <person name="Morgan X.C."/>
            <person name="Dunfield P.F."/>
            <person name="Tamas I."/>
            <person name="Houghton K.M."/>
            <person name="Vyssotski M."/>
            <person name="Ryan J.L.J."/>
            <person name="Lagutin K."/>
            <person name="McDonald I.R."/>
            <person name="Stott M.B."/>
        </authorList>
    </citation>
    <scope>NUCLEOTIDE SEQUENCE [LARGE SCALE GENOMIC DNA]</scope>
    <source>
        <strain evidence="9">DSM 23976 / ICMP 18418 / T49</strain>
    </source>
</reference>
<dbReference type="GO" id="GO:0005886">
    <property type="term" value="C:plasma membrane"/>
    <property type="evidence" value="ECO:0007669"/>
    <property type="project" value="TreeGrafter"/>
</dbReference>
<dbReference type="PATRIC" id="fig|1303518.3.peg.588"/>
<evidence type="ECO:0000256" key="4">
    <source>
        <dbReference type="ARBA" id="ARBA00023004"/>
    </source>
</evidence>
<dbReference type="GO" id="GO:0046872">
    <property type="term" value="F:metal ion binding"/>
    <property type="evidence" value="ECO:0007669"/>
    <property type="project" value="UniProtKB-KW"/>
</dbReference>
<organism evidence="8 9">
    <name type="scientific">Chthonomonas calidirosea (strain DSM 23976 / ICMP 18418 / T49)</name>
    <dbReference type="NCBI Taxonomy" id="1303518"/>
    <lineage>
        <taxon>Bacteria</taxon>
        <taxon>Bacillati</taxon>
        <taxon>Armatimonadota</taxon>
        <taxon>Chthonomonadia</taxon>
        <taxon>Chthonomonadales</taxon>
        <taxon>Chthonomonadaceae</taxon>
        <taxon>Chthonomonas</taxon>
    </lineage>
</organism>
<keyword evidence="1" id="KW-0004">4Fe-4S</keyword>
<dbReference type="InterPro" id="IPR009051">
    <property type="entry name" value="Helical_ferredxn"/>
</dbReference>
<feature type="transmembrane region" description="Helical" evidence="6">
    <location>
        <begin position="6"/>
        <end position="34"/>
    </location>
</feature>
<dbReference type="FunCoup" id="S0ETH1">
    <property type="interactions" value="20"/>
</dbReference>
<keyword evidence="3" id="KW-0560">Oxidoreductase</keyword>
<dbReference type="SUPFAM" id="SSF46548">
    <property type="entry name" value="alpha-helical ferredoxin"/>
    <property type="match status" value="1"/>
</dbReference>
<dbReference type="InterPro" id="IPR051460">
    <property type="entry name" value="HdrC_iron-sulfur_subunit"/>
</dbReference>
<feature type="domain" description="4Fe-4S ferredoxin-type" evidence="7">
    <location>
        <begin position="277"/>
        <end position="306"/>
    </location>
</feature>
<dbReference type="PANTHER" id="PTHR43255">
    <property type="entry name" value="IRON-SULFUR-BINDING OXIDOREDUCTASE FADF-RELATED-RELATED"/>
    <property type="match status" value="1"/>
</dbReference>
<sequence>MPTRTIFFHISVFQQACFYTLALISTGIALIPIVRHARIWLRGGLPFALQQALQHLASFSREVFAHRHVLRRRYAGIAHLLLFYGMLVLFIGTCIVAIEHYGAFFFGPHWLYYGGFYLTCKVTLDIFGLALVIGILLTLLRRLCFRPEMLGHTPWDTGFLLLLLAATFTGFLLEGAGLAADPSRHAYMAYSPIGRWFALLFPHLSPTGYVLIWWVHAPLVLITIAALPYGRRLHLFTAPLSILLQPNRNMGVLEPETMEKVEQTGHIGLRTLADLNGTYLLNLDACMECGRCTEACPAHAVGKPLDPKQIVLSLRQQMWAADLLETTTDVIDEESLWACTNCHACVQECPAAIRHVDLINGIRRYRVGEGHLSGSAGTMLRQLASQKNPWGLPASQRMEWAKGLDVPIVEPGQKPDILLWVGCAGAFEPRAQATMRALVSLLHAANVSFAVLGHQECCTGDPARRMGEEFLFQELAAENIAVLNRTGASSILTACPHCFHTLKHEYPQFGGNYQVMHHTQFLKQLVQNGRLQLERGAQTNVTYHDPCFLARVNGEVRAPRALLQTLTHQPLKEPEHHADRTLCCGAGGGRMWMEEPSTQRPSNRRVKELLSTGAQTIAVSCPFCKVMLGDSLATSEQNTAHLADIAEILLASIAKTDLSLPQ</sequence>
<protein>
    <submittedName>
        <fullName evidence="8">Fe-S oxidoreductase</fullName>
    </submittedName>
</protein>
<dbReference type="InterPro" id="IPR017900">
    <property type="entry name" value="4Fe4S_Fe_S_CS"/>
</dbReference>
<dbReference type="PROSITE" id="PS51379">
    <property type="entry name" value="4FE4S_FER_2"/>
    <property type="match status" value="2"/>
</dbReference>
<keyword evidence="6" id="KW-0812">Transmembrane</keyword>
<evidence type="ECO:0000313" key="8">
    <source>
        <dbReference type="EMBL" id="CCW34410.1"/>
    </source>
</evidence>
<dbReference type="InterPro" id="IPR036197">
    <property type="entry name" value="NarG-like_sf"/>
</dbReference>
<dbReference type="AlphaFoldDB" id="S0ETH1"/>
<evidence type="ECO:0000313" key="9">
    <source>
        <dbReference type="Proteomes" id="UP000014227"/>
    </source>
</evidence>